<dbReference type="Pfam" id="PF14759">
    <property type="entry name" value="Reductase_C"/>
    <property type="match status" value="1"/>
</dbReference>
<dbReference type="GO" id="GO:0016651">
    <property type="term" value="F:oxidoreductase activity, acting on NAD(P)H"/>
    <property type="evidence" value="ECO:0007669"/>
    <property type="project" value="TreeGrafter"/>
</dbReference>
<dbReference type="SUPFAM" id="SSF50022">
    <property type="entry name" value="ISP domain"/>
    <property type="match status" value="1"/>
</dbReference>
<name>F0XHR9_GROCL</name>
<dbReference type="InterPro" id="IPR017941">
    <property type="entry name" value="Rieske_2Fe-2S"/>
</dbReference>
<dbReference type="InterPro" id="IPR023753">
    <property type="entry name" value="FAD/NAD-binding_dom"/>
</dbReference>
<reference evidence="11 12" key="1">
    <citation type="journal article" date="2011" name="Proc. Natl. Acad. Sci. U.S.A.">
        <title>Genome and transcriptome analyses of the mountain pine beetle-fungal symbiont Grosmannia clavigera, a lodgepole pine pathogen.</title>
        <authorList>
            <person name="DiGuistini S."/>
            <person name="Wang Y."/>
            <person name="Liao N.Y."/>
            <person name="Taylor G."/>
            <person name="Tanguay P."/>
            <person name="Feau N."/>
            <person name="Henrissat B."/>
            <person name="Chan S.K."/>
            <person name="Hesse-Orce U."/>
            <person name="Alamouti S.M."/>
            <person name="Tsui C.K.M."/>
            <person name="Docking R.T."/>
            <person name="Levasseur A."/>
            <person name="Haridas S."/>
            <person name="Robertson G."/>
            <person name="Birol I."/>
            <person name="Holt R.A."/>
            <person name="Marra M.A."/>
            <person name="Hamelin R.C."/>
            <person name="Hirst M."/>
            <person name="Jones S.J.M."/>
            <person name="Bohlmann J."/>
            <person name="Breuil C."/>
        </authorList>
    </citation>
    <scope>NUCLEOTIDE SEQUENCE [LARGE SCALE GENOMIC DNA]</scope>
    <source>
        <strain evidence="12">kw1407 / UAMH 11150</strain>
    </source>
</reference>
<evidence type="ECO:0000259" key="10">
    <source>
        <dbReference type="PROSITE" id="PS51296"/>
    </source>
</evidence>
<evidence type="ECO:0000256" key="7">
    <source>
        <dbReference type="ARBA" id="ARBA00023002"/>
    </source>
</evidence>
<evidence type="ECO:0000256" key="5">
    <source>
        <dbReference type="ARBA" id="ARBA00022723"/>
    </source>
</evidence>
<dbReference type="SUPFAM" id="SSF51905">
    <property type="entry name" value="FAD/NAD(P)-binding domain"/>
    <property type="match status" value="1"/>
</dbReference>
<evidence type="ECO:0000256" key="4">
    <source>
        <dbReference type="ARBA" id="ARBA00022714"/>
    </source>
</evidence>
<dbReference type="AlphaFoldDB" id="F0XHR9"/>
<comment type="cofactor">
    <cofactor evidence="1">
        <name>FAD</name>
        <dbReference type="ChEBI" id="CHEBI:57692"/>
    </cofactor>
</comment>
<dbReference type="PRINTS" id="PR00368">
    <property type="entry name" value="FADPNR"/>
</dbReference>
<dbReference type="GeneID" id="25975952"/>
<dbReference type="InterPro" id="IPR036188">
    <property type="entry name" value="FAD/NAD-bd_sf"/>
</dbReference>
<protein>
    <submittedName>
        <fullName evidence="11">Aif-like mitochondrial oxidoreductase</fullName>
    </submittedName>
</protein>
<keyword evidence="7" id="KW-0560">Oxidoreductase</keyword>
<keyword evidence="9" id="KW-0411">Iron-sulfur</keyword>
<dbReference type="OrthoDB" id="6029at2759"/>
<dbReference type="PANTHER" id="PTHR43557:SF2">
    <property type="entry name" value="RIESKE DOMAIN-CONTAINING PROTEIN-RELATED"/>
    <property type="match status" value="1"/>
</dbReference>
<dbReference type="PRINTS" id="PR00411">
    <property type="entry name" value="PNDRDTASEI"/>
</dbReference>
<evidence type="ECO:0000313" key="12">
    <source>
        <dbReference type="Proteomes" id="UP000007796"/>
    </source>
</evidence>
<dbReference type="EMBL" id="GL629769">
    <property type="protein sequence ID" value="EFX02981.1"/>
    <property type="molecule type" value="Genomic_DNA"/>
</dbReference>
<feature type="domain" description="Rieske" evidence="10">
    <location>
        <begin position="6"/>
        <end position="104"/>
    </location>
</feature>
<dbReference type="GO" id="GO:0005737">
    <property type="term" value="C:cytoplasm"/>
    <property type="evidence" value="ECO:0007669"/>
    <property type="project" value="TreeGrafter"/>
</dbReference>
<keyword evidence="5" id="KW-0479">Metal-binding</keyword>
<dbReference type="Pfam" id="PF07992">
    <property type="entry name" value="Pyr_redox_2"/>
    <property type="match status" value="1"/>
</dbReference>
<sequence>MAEFKLKGVTSLALKVGEKQEVEVEGLDAKVLLVNAAGTIQAIGPKCTHYGAPLAKGVLTANGRITCPWHGACFNAKTGDVEDAPALDYLPTFQVAERDGAVYVTGDKVAIQSGRRKPTIRRLVTKTAADDEKVVIVGGGSGAIGALEALREKGFSGSITMISSEGYLPIDRPKLSKALLTDPAKLQLRDQAWYDAGAVTVVADEVTSIDFGAKTVATKQASSTPTPYTTLILATGGTARRLPLDGFKTLGNIFTLRNVHDVQKIVGVLDGGDRKKKNVVVIGSSFIGMEVANATAKNHAVAVVGMEAVPLERVLGSQVGKAAQTGLEKSGVSFYLSASVDRAEASATEPDKVGAVLLKDGTRLEADVVVLGVGVSPATEYLRDNSAVSLRPDGSVETDESFAVVGLKDVYAVGDIASFPYYGPAAEGKLVRIEHWNVAQKAGRIAAEHIVRRTAKAKKSGSFFTPVFWSALSAQLRYCGNTAASGWDDLVLQGSLDDGAWAAFYTKGETVVAVATMGKDPVMVQSAELINVGKMPSKSQLAAGLDVLTLGSP</sequence>
<dbReference type="Gene3D" id="3.50.50.60">
    <property type="entry name" value="FAD/NAD(P)-binding domain"/>
    <property type="match status" value="2"/>
</dbReference>
<gene>
    <name evidence="11" type="ORF">CMQ_2910</name>
</gene>
<dbReference type="InParanoid" id="F0XHR9"/>
<comment type="similarity">
    <text evidence="2">Belongs to the FAD-dependent oxidoreductase family.</text>
</comment>
<keyword evidence="12" id="KW-1185">Reference proteome</keyword>
<evidence type="ECO:0000313" key="11">
    <source>
        <dbReference type="EMBL" id="EFX02981.1"/>
    </source>
</evidence>
<dbReference type="Pfam" id="PF00355">
    <property type="entry name" value="Rieske"/>
    <property type="match status" value="1"/>
</dbReference>
<evidence type="ECO:0000256" key="8">
    <source>
        <dbReference type="ARBA" id="ARBA00023004"/>
    </source>
</evidence>
<dbReference type="SUPFAM" id="SSF55424">
    <property type="entry name" value="FAD/NAD-linked reductases, dimerisation (C-terminal) domain"/>
    <property type="match status" value="1"/>
</dbReference>
<dbReference type="Gene3D" id="2.102.10.10">
    <property type="entry name" value="Rieske [2Fe-2S] iron-sulphur domain"/>
    <property type="match status" value="1"/>
</dbReference>
<dbReference type="InterPro" id="IPR016156">
    <property type="entry name" value="FAD/NAD-linked_Rdtase_dimer_sf"/>
</dbReference>
<dbReference type="HOGENOM" id="CLU_003291_4_2_1"/>
<evidence type="ECO:0000256" key="6">
    <source>
        <dbReference type="ARBA" id="ARBA00022827"/>
    </source>
</evidence>
<dbReference type="GO" id="GO:0046872">
    <property type="term" value="F:metal ion binding"/>
    <property type="evidence" value="ECO:0007669"/>
    <property type="project" value="UniProtKB-KW"/>
</dbReference>
<keyword evidence="3" id="KW-0285">Flavoprotein</keyword>
<dbReference type="CDD" id="cd03478">
    <property type="entry name" value="Rieske_AIFL_N"/>
    <property type="match status" value="1"/>
</dbReference>
<keyword evidence="8" id="KW-0408">Iron</keyword>
<dbReference type="RefSeq" id="XP_014172463.1">
    <property type="nucleotide sequence ID" value="XM_014316988.1"/>
</dbReference>
<dbReference type="InterPro" id="IPR028202">
    <property type="entry name" value="Reductase_C"/>
</dbReference>
<dbReference type="PANTHER" id="PTHR43557">
    <property type="entry name" value="APOPTOSIS-INDUCING FACTOR 1"/>
    <property type="match status" value="1"/>
</dbReference>
<evidence type="ECO:0000256" key="3">
    <source>
        <dbReference type="ARBA" id="ARBA00022630"/>
    </source>
</evidence>
<dbReference type="eggNOG" id="KOG1336">
    <property type="taxonomic scope" value="Eukaryota"/>
</dbReference>
<organism evidence="12">
    <name type="scientific">Grosmannia clavigera (strain kw1407 / UAMH 11150)</name>
    <name type="common">Blue stain fungus</name>
    <name type="synonym">Graphiocladiella clavigera</name>
    <dbReference type="NCBI Taxonomy" id="655863"/>
    <lineage>
        <taxon>Eukaryota</taxon>
        <taxon>Fungi</taxon>
        <taxon>Dikarya</taxon>
        <taxon>Ascomycota</taxon>
        <taxon>Pezizomycotina</taxon>
        <taxon>Sordariomycetes</taxon>
        <taxon>Sordariomycetidae</taxon>
        <taxon>Ophiostomatales</taxon>
        <taxon>Ophiostomataceae</taxon>
        <taxon>Leptographium</taxon>
    </lineage>
</organism>
<evidence type="ECO:0000256" key="1">
    <source>
        <dbReference type="ARBA" id="ARBA00001974"/>
    </source>
</evidence>
<dbReference type="Gene3D" id="3.30.390.30">
    <property type="match status" value="1"/>
</dbReference>
<dbReference type="InterPro" id="IPR036922">
    <property type="entry name" value="Rieske_2Fe-2S_sf"/>
</dbReference>
<accession>F0XHR9</accession>
<evidence type="ECO:0000256" key="9">
    <source>
        <dbReference type="ARBA" id="ARBA00023014"/>
    </source>
</evidence>
<dbReference type="PROSITE" id="PS51296">
    <property type="entry name" value="RIESKE"/>
    <property type="match status" value="1"/>
</dbReference>
<evidence type="ECO:0000256" key="2">
    <source>
        <dbReference type="ARBA" id="ARBA00006442"/>
    </source>
</evidence>
<dbReference type="InterPro" id="IPR050446">
    <property type="entry name" value="FAD-oxidoreductase/Apoptosis"/>
</dbReference>
<dbReference type="STRING" id="655863.F0XHR9"/>
<dbReference type="Proteomes" id="UP000007796">
    <property type="component" value="Unassembled WGS sequence"/>
</dbReference>
<keyword evidence="6" id="KW-0274">FAD</keyword>
<keyword evidence="4" id="KW-0001">2Fe-2S</keyword>
<proteinExistence type="inferred from homology"/>
<dbReference type="GO" id="GO:0051537">
    <property type="term" value="F:2 iron, 2 sulfur cluster binding"/>
    <property type="evidence" value="ECO:0007669"/>
    <property type="project" value="UniProtKB-KW"/>
</dbReference>